<evidence type="ECO:0000313" key="4">
    <source>
        <dbReference type="EnsemblMetazoa" id="XP_011664174"/>
    </source>
</evidence>
<feature type="repeat" description="WD" evidence="1">
    <location>
        <begin position="211"/>
        <end position="253"/>
    </location>
</feature>
<dbReference type="OMA" id="KVKLWHV"/>
<feature type="compositionally biased region" description="Low complexity" evidence="2">
    <location>
        <begin position="21"/>
        <end position="32"/>
    </location>
</feature>
<dbReference type="InterPro" id="IPR036322">
    <property type="entry name" value="WD40_repeat_dom_sf"/>
</dbReference>
<evidence type="ECO:0000256" key="2">
    <source>
        <dbReference type="SAM" id="MobiDB-lite"/>
    </source>
</evidence>
<evidence type="ECO:0000259" key="3">
    <source>
        <dbReference type="Pfam" id="PF12894"/>
    </source>
</evidence>
<evidence type="ECO:0000313" key="5">
    <source>
        <dbReference type="Proteomes" id="UP000007110"/>
    </source>
</evidence>
<dbReference type="RefSeq" id="XP_797257.3">
    <property type="nucleotide sequence ID" value="XM_792164.5"/>
</dbReference>
<organism evidence="4 5">
    <name type="scientific">Strongylocentrotus purpuratus</name>
    <name type="common">Purple sea urchin</name>
    <dbReference type="NCBI Taxonomy" id="7668"/>
    <lineage>
        <taxon>Eukaryota</taxon>
        <taxon>Metazoa</taxon>
        <taxon>Echinodermata</taxon>
        <taxon>Eleutherozoa</taxon>
        <taxon>Echinozoa</taxon>
        <taxon>Echinoidea</taxon>
        <taxon>Euechinoidea</taxon>
        <taxon>Echinacea</taxon>
        <taxon>Camarodonta</taxon>
        <taxon>Echinidea</taxon>
        <taxon>Strongylocentrotidae</taxon>
        <taxon>Strongylocentrotus</taxon>
    </lineage>
</organism>
<proteinExistence type="predicted"/>
<dbReference type="Gene3D" id="2.130.10.10">
    <property type="entry name" value="YVTN repeat-like/Quinoprotein amine dehydrogenase"/>
    <property type="match status" value="3"/>
</dbReference>
<feature type="region of interest" description="Disordered" evidence="2">
    <location>
        <begin position="1"/>
        <end position="32"/>
    </location>
</feature>
<dbReference type="PANTHER" id="PTHR47822:SF2">
    <property type="entry name" value="F-BOX AND WD-40 DOMAIN PROTEIN 7"/>
    <property type="match status" value="1"/>
</dbReference>
<sequence>MLSVAGLSGAGVARPRRSSSPERSSTSTPRSMLSMNSAASMLDDGDHQLVEKEPVSEGNLKILNHVHVQHEVMCCKYSEDGSMIAAGLKDGSIKIFSSESGAPLYNLADSETKEAHLPCTSINFRHHLDADKSHNVLLATYANGLVKLWHTASGQCLHTIHEPRQATLAAAFDTKTSLFVTSGSDDKIYVYDASTTQIIQTCQPSPSMNVMDGHRSRVFSIKFHPRNANEFVTGGWDDTLQFWETRKEHAIRKSYGPHICGDAIDIDLQHDHILTGSWRKTNSLQIWDYPTGSLIKTVPKDISNSLLYCAQWLGKDHIVAGGCDANMVRVIDRGTLQTTGRIVDLSRGVYCMDNNREGNIPRFAVGSSSSLLFLEMKKT</sequence>
<dbReference type="PROSITE" id="PS50294">
    <property type="entry name" value="WD_REPEATS_REGION"/>
    <property type="match status" value="1"/>
</dbReference>
<evidence type="ECO:0000256" key="1">
    <source>
        <dbReference type="PROSITE-ProRule" id="PRU00221"/>
    </source>
</evidence>
<protein>
    <recommendedName>
        <fullName evidence="3">Anaphase-promoting complex subunit 4-like WD40 domain-containing protein</fullName>
    </recommendedName>
</protein>
<dbReference type="Proteomes" id="UP000007110">
    <property type="component" value="Unassembled WGS sequence"/>
</dbReference>
<dbReference type="InterPro" id="IPR015943">
    <property type="entry name" value="WD40/YVTN_repeat-like_dom_sf"/>
</dbReference>
<reference evidence="4" key="2">
    <citation type="submission" date="2021-01" db="UniProtKB">
        <authorList>
            <consortium name="EnsemblMetazoa"/>
        </authorList>
    </citation>
    <scope>IDENTIFICATION</scope>
</reference>
<name>A0A7M7HD41_STRPU</name>
<dbReference type="PANTHER" id="PTHR47822">
    <property type="entry name" value="CARBOHYDRATE BINDING DOMAIN CONTAINING PROTEIN"/>
    <property type="match status" value="1"/>
</dbReference>
<dbReference type="SMART" id="SM00320">
    <property type="entry name" value="WD40"/>
    <property type="match status" value="5"/>
</dbReference>
<dbReference type="EnsemblMetazoa" id="XM_011665872">
    <property type="protein sequence ID" value="XP_011664174"/>
    <property type="gene ID" value="LOC592652"/>
</dbReference>
<dbReference type="EnsemblMetazoa" id="XM_792164">
    <property type="protein sequence ID" value="XP_797257"/>
    <property type="gene ID" value="LOC592652"/>
</dbReference>
<dbReference type="InterPro" id="IPR024977">
    <property type="entry name" value="Apc4-like_WD40_dom"/>
</dbReference>
<dbReference type="GeneID" id="592652"/>
<dbReference type="Pfam" id="PF12894">
    <property type="entry name" value="ANAPC4_WD40"/>
    <property type="match status" value="1"/>
</dbReference>
<dbReference type="InterPro" id="IPR001680">
    <property type="entry name" value="WD40_rpt"/>
</dbReference>
<dbReference type="RefSeq" id="XP_011664174.1">
    <property type="nucleotide sequence ID" value="XM_011665872.2"/>
</dbReference>
<dbReference type="AlphaFoldDB" id="A0A7M7HD41"/>
<accession>A0A7M7HD41</accession>
<dbReference type="SUPFAM" id="SSF50978">
    <property type="entry name" value="WD40 repeat-like"/>
    <property type="match status" value="1"/>
</dbReference>
<dbReference type="OrthoDB" id="10251741at2759"/>
<reference evidence="5" key="1">
    <citation type="submission" date="2015-02" db="EMBL/GenBank/DDBJ databases">
        <title>Genome sequencing for Strongylocentrotus purpuratus.</title>
        <authorList>
            <person name="Murali S."/>
            <person name="Liu Y."/>
            <person name="Vee V."/>
            <person name="English A."/>
            <person name="Wang M."/>
            <person name="Skinner E."/>
            <person name="Han Y."/>
            <person name="Muzny D.M."/>
            <person name="Worley K.C."/>
            <person name="Gibbs R.A."/>
        </authorList>
    </citation>
    <scope>NUCLEOTIDE SEQUENCE</scope>
</reference>
<dbReference type="Pfam" id="PF00400">
    <property type="entry name" value="WD40"/>
    <property type="match status" value="2"/>
</dbReference>
<keyword evidence="5" id="KW-1185">Reference proteome</keyword>
<dbReference type="PROSITE" id="PS50082">
    <property type="entry name" value="WD_REPEATS_2"/>
    <property type="match status" value="1"/>
</dbReference>
<feature type="domain" description="Anaphase-promoting complex subunit 4-like WD40" evidence="3">
    <location>
        <begin position="68"/>
        <end position="119"/>
    </location>
</feature>
<keyword evidence="1" id="KW-0853">WD repeat</keyword>